<dbReference type="RefSeq" id="WP_000344964.1">
    <property type="nucleotide sequence ID" value="NZ_KE701776.1"/>
</dbReference>
<dbReference type="EMBL" id="AWBU01000011">
    <property type="protein sequence ID" value="EQX29527.1"/>
    <property type="molecule type" value="Genomic_DNA"/>
</dbReference>
<sequence>MDFDTIMEKAYEEYFEGLAEGEEALSFSEFKQALSSSAKSNG</sequence>
<dbReference type="HOGENOM" id="CLU_209383_0_0_6"/>
<dbReference type="SMR" id="A0A0E2L6I8"/>
<dbReference type="PATRIC" id="fig|1281200.3.peg.1329"/>
<gene>
    <name evidence="1" type="ORF">G925_01273</name>
</gene>
<reference evidence="2" key="1">
    <citation type="submission" date="2013-07" db="EMBL/GenBank/DDBJ databases">
        <title>The genome sequence of Escherichia coli UMEA 3162-1.</title>
        <authorList>
            <consortium name="The Broad Institute Genome Sequencing Platform"/>
            <consortium name="The Broad Institute Genome Sequencing Center for Infectious Disease"/>
            <person name="Feldgarden M."/>
            <person name="Frimodt-Moller N."/>
            <person name="Leihof R.F."/>
            <person name="Rasmussen L."/>
            <person name="Young S.K."/>
            <person name="Zeng Q."/>
            <person name="Gargeya S."/>
            <person name="Abouelleil A."/>
            <person name="Alvarado L."/>
            <person name="Berlin A.M."/>
            <person name="Chapman S.B."/>
            <person name="Gainer-Dewar J."/>
            <person name="Goldberg J."/>
            <person name="Gnerre S."/>
            <person name="Griggs A."/>
            <person name="Gujja S."/>
            <person name="Hansen M."/>
            <person name="Howarth C."/>
            <person name="Imamovic A."/>
            <person name="Larimer J."/>
            <person name="McCowan C."/>
            <person name="Murphy C."/>
            <person name="Pearson M."/>
            <person name="Poon T."/>
            <person name="Priest M."/>
            <person name="Roberts A."/>
            <person name="Saif S."/>
            <person name="Shea T."/>
            <person name="Sykes S."/>
            <person name="Wortman J."/>
            <person name="Nusbaum C."/>
            <person name="Birren B."/>
        </authorList>
    </citation>
    <scope>NUCLEOTIDE SEQUENCE [LARGE SCALE GENOMIC DNA]</scope>
    <source>
        <strain evidence="2">UMEA 3162-1</strain>
    </source>
</reference>
<name>A0A0E2L6I8_ECOU3</name>
<protein>
    <submittedName>
        <fullName evidence="1">Phage protein</fullName>
    </submittedName>
</protein>
<accession>A0A0E2L6I8</accession>
<organism evidence="1 2">
    <name type="scientific">Escherichia coli (strain UMEA 3162-1)</name>
    <dbReference type="NCBI Taxonomy" id="1281200"/>
    <lineage>
        <taxon>Bacteria</taxon>
        <taxon>Pseudomonadati</taxon>
        <taxon>Pseudomonadota</taxon>
        <taxon>Gammaproteobacteria</taxon>
        <taxon>Enterobacterales</taxon>
        <taxon>Enterobacteriaceae</taxon>
        <taxon>Escherichia</taxon>
    </lineage>
</organism>
<proteinExistence type="predicted"/>
<evidence type="ECO:0000313" key="2">
    <source>
        <dbReference type="Proteomes" id="UP000016035"/>
    </source>
</evidence>
<dbReference type="AlphaFoldDB" id="A0A0E2L6I8"/>
<comment type="caution">
    <text evidence="1">The sequence shown here is derived from an EMBL/GenBank/DDBJ whole genome shotgun (WGS) entry which is preliminary data.</text>
</comment>
<dbReference type="Proteomes" id="UP000016035">
    <property type="component" value="Unassembled WGS sequence"/>
</dbReference>
<evidence type="ECO:0000313" key="1">
    <source>
        <dbReference type="EMBL" id="EQX29527.1"/>
    </source>
</evidence>